<dbReference type="EMBL" id="VYYT01000439">
    <property type="protein sequence ID" value="KAK2735769.1"/>
    <property type="molecule type" value="Genomic_DNA"/>
</dbReference>
<evidence type="ECO:0000313" key="2">
    <source>
        <dbReference type="Proteomes" id="UP001281614"/>
    </source>
</evidence>
<reference evidence="1" key="1">
    <citation type="submission" date="2023-02" db="EMBL/GenBank/DDBJ databases">
        <title>Colletotrichum kahawae CIFC_Que2 genome sequencing and assembly.</title>
        <authorList>
            <person name="Baroncelli R."/>
        </authorList>
    </citation>
    <scope>NUCLEOTIDE SEQUENCE</scope>
    <source>
        <strain evidence="1">CIFC_Que2</strain>
    </source>
</reference>
<sequence>MCQIVGGLLSLLIIDSNDGGLLERGNGVTWLHFPGIWGALSGIPYDSRLEGTSSTLDGL</sequence>
<organism evidence="1 2">
    <name type="scientific">Colletotrichum kahawae</name>
    <name type="common">Coffee berry disease fungus</name>
    <dbReference type="NCBI Taxonomy" id="34407"/>
    <lineage>
        <taxon>Eukaryota</taxon>
        <taxon>Fungi</taxon>
        <taxon>Dikarya</taxon>
        <taxon>Ascomycota</taxon>
        <taxon>Pezizomycotina</taxon>
        <taxon>Sordariomycetes</taxon>
        <taxon>Hypocreomycetidae</taxon>
        <taxon>Glomerellales</taxon>
        <taxon>Glomerellaceae</taxon>
        <taxon>Colletotrichum</taxon>
        <taxon>Colletotrichum gloeosporioides species complex</taxon>
    </lineage>
</organism>
<evidence type="ECO:0000313" key="1">
    <source>
        <dbReference type="EMBL" id="KAK2735769.1"/>
    </source>
</evidence>
<dbReference type="Proteomes" id="UP001281614">
    <property type="component" value="Unassembled WGS sequence"/>
</dbReference>
<protein>
    <submittedName>
        <fullName evidence="1">Uncharacterized protein</fullName>
    </submittedName>
</protein>
<proteinExistence type="predicted"/>
<gene>
    <name evidence="1" type="ORF">CKAH01_18938</name>
</gene>
<dbReference type="AlphaFoldDB" id="A0AAD9Y2W7"/>
<keyword evidence="2" id="KW-1185">Reference proteome</keyword>
<comment type="caution">
    <text evidence="1">The sequence shown here is derived from an EMBL/GenBank/DDBJ whole genome shotgun (WGS) entry which is preliminary data.</text>
</comment>
<name>A0AAD9Y2W7_COLKA</name>
<accession>A0AAD9Y2W7</accession>